<dbReference type="PANTHER" id="PTHR43431:SF1">
    <property type="entry name" value="OS08G0476300 PROTEIN"/>
    <property type="match status" value="1"/>
</dbReference>
<dbReference type="RefSeq" id="WP_377720259.1">
    <property type="nucleotide sequence ID" value="NZ_JBHSAM010000028.1"/>
</dbReference>
<evidence type="ECO:0000313" key="1">
    <source>
        <dbReference type="EMBL" id="MFC4101652.1"/>
    </source>
</evidence>
<organism evidence="1 2">
    <name type="scientific">Paenibacillus xanthanilyticus</name>
    <dbReference type="NCBI Taxonomy" id="1783531"/>
    <lineage>
        <taxon>Bacteria</taxon>
        <taxon>Bacillati</taxon>
        <taxon>Bacillota</taxon>
        <taxon>Bacilli</taxon>
        <taxon>Bacillales</taxon>
        <taxon>Paenibacillaceae</taxon>
        <taxon>Paenibacillus</taxon>
    </lineage>
</organism>
<dbReference type="Proteomes" id="UP001595715">
    <property type="component" value="Unassembled WGS sequence"/>
</dbReference>
<name>A0ABV8K6I9_9BACL</name>
<dbReference type="InterPro" id="IPR036291">
    <property type="entry name" value="NAD(P)-bd_dom_sf"/>
</dbReference>
<protein>
    <submittedName>
        <fullName evidence="1">SDR family NAD(P)-dependent oxidoreductase</fullName>
    </submittedName>
</protein>
<dbReference type="PRINTS" id="PR00081">
    <property type="entry name" value="GDHRDH"/>
</dbReference>
<keyword evidence="2" id="KW-1185">Reference proteome</keyword>
<dbReference type="Gene3D" id="3.40.50.720">
    <property type="entry name" value="NAD(P)-binding Rossmann-like Domain"/>
    <property type="match status" value="1"/>
</dbReference>
<dbReference type="SUPFAM" id="SSF51735">
    <property type="entry name" value="NAD(P)-binding Rossmann-fold domains"/>
    <property type="match status" value="1"/>
</dbReference>
<accession>A0ABV8K6I9</accession>
<reference evidence="2" key="1">
    <citation type="journal article" date="2019" name="Int. J. Syst. Evol. Microbiol.">
        <title>The Global Catalogue of Microorganisms (GCM) 10K type strain sequencing project: providing services to taxonomists for standard genome sequencing and annotation.</title>
        <authorList>
            <consortium name="The Broad Institute Genomics Platform"/>
            <consortium name="The Broad Institute Genome Sequencing Center for Infectious Disease"/>
            <person name="Wu L."/>
            <person name="Ma J."/>
        </authorList>
    </citation>
    <scope>NUCLEOTIDE SEQUENCE [LARGE SCALE GENOMIC DNA]</scope>
    <source>
        <strain evidence="2">IBRC-M 10987</strain>
    </source>
</reference>
<gene>
    <name evidence="1" type="ORF">ACFOZ8_18560</name>
</gene>
<sequence>MISHKPLLVIVGSGPGVSAGIAKKFGSNNFRVILIARTESSLQRNLESLRQLQIESYGITADASDPDSLKTAFTQIRGSFGATDVLVYNAANIVPGDPLSLTEQQLIEDFKVNTVGALTSAQQVIPDMVERKQGTLFFTGGGIALIPNPLYTSLSIGKAAIRSLALSLAETLSPYGIYVGQVLIADHVKKGTYYDPDRIADVYWELFNKKTQREYLFTETNEER</sequence>
<dbReference type="Pfam" id="PF00106">
    <property type="entry name" value="adh_short"/>
    <property type="match status" value="1"/>
</dbReference>
<proteinExistence type="predicted"/>
<dbReference type="InterPro" id="IPR002347">
    <property type="entry name" value="SDR_fam"/>
</dbReference>
<evidence type="ECO:0000313" key="2">
    <source>
        <dbReference type="Proteomes" id="UP001595715"/>
    </source>
</evidence>
<dbReference type="EMBL" id="JBHSAM010000028">
    <property type="protein sequence ID" value="MFC4101652.1"/>
    <property type="molecule type" value="Genomic_DNA"/>
</dbReference>
<dbReference type="PANTHER" id="PTHR43431">
    <property type="entry name" value="OXIDOREDUCTASE, SHORT CHAIN DEHYDROGENASE/REDUCTASE FAMILY (AFU_ORTHOLOGUE AFUA_5G14000)"/>
    <property type="match status" value="1"/>
</dbReference>
<comment type="caution">
    <text evidence="1">The sequence shown here is derived from an EMBL/GenBank/DDBJ whole genome shotgun (WGS) entry which is preliminary data.</text>
</comment>